<evidence type="ECO:0000256" key="7">
    <source>
        <dbReference type="PIRSR" id="PIRSR005461-1"/>
    </source>
</evidence>
<keyword evidence="9" id="KW-0131">Cell cycle</keyword>
<keyword evidence="9" id="KW-0132">Cell division</keyword>
<evidence type="ECO:0000259" key="8">
    <source>
        <dbReference type="Pfam" id="PF01728"/>
    </source>
</evidence>
<dbReference type="GO" id="GO:0005739">
    <property type="term" value="C:mitochondrion"/>
    <property type="evidence" value="ECO:0007669"/>
    <property type="project" value="TreeGrafter"/>
</dbReference>
<dbReference type="HAMAP" id="MF_01547">
    <property type="entry name" value="RNA_methyltr_E"/>
    <property type="match status" value="1"/>
</dbReference>
<comment type="similarity">
    <text evidence="1">Belongs to the class I-like SAM-binding methyltransferase superfamily. RNA methyltransferase RlmE family.</text>
</comment>
<proteinExistence type="evidence at transcript level"/>
<evidence type="ECO:0000256" key="3">
    <source>
        <dbReference type="ARBA" id="ARBA00022603"/>
    </source>
</evidence>
<keyword evidence="3" id="KW-0489">Methyltransferase</keyword>
<dbReference type="Gene3D" id="3.40.50.150">
    <property type="entry name" value="Vaccinia Virus protein VP39"/>
    <property type="match status" value="1"/>
</dbReference>
<evidence type="ECO:0000256" key="5">
    <source>
        <dbReference type="ARBA" id="ARBA00022691"/>
    </source>
</evidence>
<evidence type="ECO:0000256" key="2">
    <source>
        <dbReference type="ARBA" id="ARBA00022552"/>
    </source>
</evidence>
<name>A0A0P4VHN9_9HEMI</name>
<dbReference type="EMBL" id="GDKW01002504">
    <property type="protein sequence ID" value="JAI54091.1"/>
    <property type="molecule type" value="mRNA"/>
</dbReference>
<dbReference type="PANTHER" id="PTHR10920">
    <property type="entry name" value="RIBOSOMAL RNA METHYLTRANSFERASE"/>
    <property type="match status" value="1"/>
</dbReference>
<organism evidence="9">
    <name type="scientific">Rhodnius neglectus</name>
    <dbReference type="NCBI Taxonomy" id="72488"/>
    <lineage>
        <taxon>Eukaryota</taxon>
        <taxon>Metazoa</taxon>
        <taxon>Ecdysozoa</taxon>
        <taxon>Arthropoda</taxon>
        <taxon>Hexapoda</taxon>
        <taxon>Insecta</taxon>
        <taxon>Pterygota</taxon>
        <taxon>Neoptera</taxon>
        <taxon>Paraneoptera</taxon>
        <taxon>Hemiptera</taxon>
        <taxon>Heteroptera</taxon>
        <taxon>Panheteroptera</taxon>
        <taxon>Cimicomorpha</taxon>
        <taxon>Reduviidae</taxon>
        <taxon>Triatominae</taxon>
        <taxon>Rhodnius</taxon>
    </lineage>
</organism>
<keyword evidence="4" id="KW-0808">Transferase</keyword>
<reference evidence="9" key="1">
    <citation type="journal article" date="2016" name="PLoS Negl. Trop. Dis.">
        <title>A Deep Insight into the Sialome of Rhodnius neglectus, a Vector of Chagas Disease.</title>
        <authorList>
            <person name="Santiago P.B."/>
            <person name="Assumpcao T.C."/>
            <person name="Araujo C.N."/>
            <person name="Bastos I.M."/>
            <person name="Neves D."/>
            <person name="Silva I.G."/>
            <person name="Charneau S."/>
            <person name="Queiroz R.M."/>
            <person name="Raiol T."/>
            <person name="Oliveira J.V."/>
            <person name="Sousa M.V."/>
            <person name="Calvo E."/>
            <person name="Ribeiro J.M."/>
            <person name="Santana J.M."/>
        </authorList>
    </citation>
    <scope>NUCLEOTIDE SEQUENCE</scope>
    <source>
        <tissue evidence="9">Salivary glands</tissue>
    </source>
</reference>
<dbReference type="InterPro" id="IPR002877">
    <property type="entry name" value="RNA_MeTrfase_FtsJ_dom"/>
</dbReference>
<dbReference type="InterPro" id="IPR015507">
    <property type="entry name" value="rRNA-MeTfrase_E"/>
</dbReference>
<sequence>MAINCFQKRCISLFSFHFKESHIKLKGKSKSSQEWLLRHLKDPYVEKAKMGNFRCRSAFKLLEIDNKYKLLHPGQCILDCGAAPGSWTQVAVSKSNSDGKGTTKPRGMVIAVDILPILPVEGALVLGRTDLSSEEGLDRVKLALNGRLVDVLLSDMAPNATGVKEADHDSIIHLAYAVVRFGLGVSRTGASLLLKIWDGRSSTQLTNDISRFYNKVKRVKPFASRTNSAELYVLATDFKGLD</sequence>
<keyword evidence="2" id="KW-0698">rRNA processing</keyword>
<feature type="domain" description="Ribosomal RNA methyltransferase FtsJ" evidence="8">
    <location>
        <begin position="53"/>
        <end position="238"/>
    </location>
</feature>
<accession>A0A0P4VHN9</accession>
<evidence type="ECO:0000256" key="6">
    <source>
        <dbReference type="ARBA" id="ARBA00041184"/>
    </source>
</evidence>
<dbReference type="SUPFAM" id="SSF53335">
    <property type="entry name" value="S-adenosyl-L-methionine-dependent methyltransferases"/>
    <property type="match status" value="1"/>
</dbReference>
<dbReference type="InterPro" id="IPR029063">
    <property type="entry name" value="SAM-dependent_MTases_sf"/>
</dbReference>
<dbReference type="PIRSF" id="PIRSF005461">
    <property type="entry name" value="23S_rRNA_mtase"/>
    <property type="match status" value="1"/>
</dbReference>
<keyword evidence="5 7" id="KW-0949">S-adenosyl-L-methionine</keyword>
<evidence type="ECO:0000313" key="9">
    <source>
        <dbReference type="EMBL" id="JAI54091.1"/>
    </source>
</evidence>
<dbReference type="Pfam" id="PF01728">
    <property type="entry name" value="FtsJ"/>
    <property type="match status" value="1"/>
</dbReference>
<evidence type="ECO:0000256" key="4">
    <source>
        <dbReference type="ARBA" id="ARBA00022679"/>
    </source>
</evidence>
<feature type="active site" description="Proton acceptor" evidence="7">
    <location>
        <position position="195"/>
    </location>
</feature>
<dbReference type="InterPro" id="IPR050082">
    <property type="entry name" value="RNA_methyltr_RlmE"/>
</dbReference>
<dbReference type="AlphaFoldDB" id="A0A0P4VHN9"/>
<dbReference type="GO" id="GO:0008650">
    <property type="term" value="F:rRNA (uridine-2'-O-)-methyltransferase activity"/>
    <property type="evidence" value="ECO:0007669"/>
    <property type="project" value="TreeGrafter"/>
</dbReference>
<protein>
    <recommendedName>
        <fullName evidence="6">rRNA methyltransferase 2, mitochondrial</fullName>
    </recommendedName>
</protein>
<dbReference type="PANTHER" id="PTHR10920:SF18">
    <property type="entry name" value="RRNA METHYLTRANSFERASE 2, MITOCHONDRIAL"/>
    <property type="match status" value="1"/>
</dbReference>
<evidence type="ECO:0000256" key="1">
    <source>
        <dbReference type="ARBA" id="ARBA00009258"/>
    </source>
</evidence>
<dbReference type="GO" id="GO:0051301">
    <property type="term" value="P:cell division"/>
    <property type="evidence" value="ECO:0007669"/>
    <property type="project" value="UniProtKB-KW"/>
</dbReference>